<feature type="region of interest" description="Disordered" evidence="2">
    <location>
        <begin position="115"/>
        <end position="184"/>
    </location>
</feature>
<feature type="coiled-coil region" evidence="1">
    <location>
        <begin position="60"/>
        <end position="87"/>
    </location>
</feature>
<keyword evidence="4" id="KW-1185">Reference proteome</keyword>
<accession>A0A517L5D2</accession>
<evidence type="ECO:0000256" key="1">
    <source>
        <dbReference type="SAM" id="Coils"/>
    </source>
</evidence>
<feature type="compositionally biased region" description="Basic and acidic residues" evidence="2">
    <location>
        <begin position="172"/>
        <end position="184"/>
    </location>
</feature>
<organism evidence="3 4">
    <name type="scientific">Venturia effusa</name>
    <dbReference type="NCBI Taxonomy" id="50376"/>
    <lineage>
        <taxon>Eukaryota</taxon>
        <taxon>Fungi</taxon>
        <taxon>Dikarya</taxon>
        <taxon>Ascomycota</taxon>
        <taxon>Pezizomycotina</taxon>
        <taxon>Dothideomycetes</taxon>
        <taxon>Pleosporomycetidae</taxon>
        <taxon>Venturiales</taxon>
        <taxon>Venturiaceae</taxon>
        <taxon>Venturia</taxon>
    </lineage>
</organism>
<evidence type="ECO:0000256" key="2">
    <source>
        <dbReference type="SAM" id="MobiDB-lite"/>
    </source>
</evidence>
<evidence type="ECO:0000313" key="4">
    <source>
        <dbReference type="Proteomes" id="UP000316270"/>
    </source>
</evidence>
<reference evidence="3 4" key="1">
    <citation type="submission" date="2019-07" db="EMBL/GenBank/DDBJ databases">
        <title>Finished genome of Venturia effusa.</title>
        <authorList>
            <person name="Young C.A."/>
            <person name="Cox M.P."/>
            <person name="Ganley A.R.D."/>
            <person name="David W.J."/>
        </authorList>
    </citation>
    <scope>NUCLEOTIDE SEQUENCE [LARGE SCALE GENOMIC DNA]</scope>
    <source>
        <strain evidence="4">albino</strain>
    </source>
</reference>
<gene>
    <name evidence="3" type="ORF">FKW77_005518</name>
</gene>
<dbReference type="Proteomes" id="UP000316270">
    <property type="component" value="Chromosome 5"/>
</dbReference>
<keyword evidence="1" id="KW-0175">Coiled coil</keyword>
<sequence>MAEEEQVDSTILPGGDFTRSNRWPNVAVGIFGVAQDALLLRSQVMAEDQVRESHNNKIRYEALLDESKGLRNEVRDLVDEVSELRASQGNILKLLGAIAEKQAVNTEELDLEDLTRRTQGRKRRSSSPRIRLSSSLTSSKTSPMAPRTPLGALTEEGIVDNSEKTPSPSPSGKDKKAAYERLAA</sequence>
<dbReference type="AlphaFoldDB" id="A0A517L5D2"/>
<proteinExistence type="predicted"/>
<feature type="compositionally biased region" description="Low complexity" evidence="2">
    <location>
        <begin position="127"/>
        <end position="143"/>
    </location>
</feature>
<protein>
    <submittedName>
        <fullName evidence="3">Uncharacterized protein</fullName>
    </submittedName>
</protein>
<name>A0A517L5D2_9PEZI</name>
<evidence type="ECO:0000313" key="3">
    <source>
        <dbReference type="EMBL" id="QDS70856.1"/>
    </source>
</evidence>
<dbReference type="EMBL" id="CP042189">
    <property type="protein sequence ID" value="QDS70856.1"/>
    <property type="molecule type" value="Genomic_DNA"/>
</dbReference>